<evidence type="ECO:0000256" key="4">
    <source>
        <dbReference type="ARBA" id="ARBA00023242"/>
    </source>
</evidence>
<evidence type="ECO:0000256" key="2">
    <source>
        <dbReference type="ARBA" id="ARBA00006075"/>
    </source>
</evidence>
<comment type="similarity">
    <text evidence="2 6">Belongs to the CSM3 family.</text>
</comment>
<keyword evidence="4 6" id="KW-0539">Nucleus</keyword>
<dbReference type="PANTHER" id="PTHR13220">
    <property type="entry name" value="TIMELESS INTERACTING-RELATED"/>
    <property type="match status" value="1"/>
</dbReference>
<comment type="function">
    <text evidence="6">Plays an important role in the control of DNA replication and the maintenance of replication fork stability.</text>
</comment>
<dbReference type="Pfam" id="PF07962">
    <property type="entry name" value="Swi3"/>
    <property type="match status" value="1"/>
</dbReference>
<name>A0A0V1M9U3_9BILA</name>
<dbReference type="InterPro" id="IPR012923">
    <property type="entry name" value="Csm3"/>
</dbReference>
<dbReference type="OrthoDB" id="437078at2759"/>
<dbReference type="GO" id="GO:0006974">
    <property type="term" value="P:DNA damage response"/>
    <property type="evidence" value="ECO:0007669"/>
    <property type="project" value="UniProtKB-KW"/>
</dbReference>
<evidence type="ECO:0000313" key="8">
    <source>
        <dbReference type="EMBL" id="KRZ68428.1"/>
    </source>
</evidence>
<proteinExistence type="inferred from homology"/>
<dbReference type="Proteomes" id="UP000054843">
    <property type="component" value="Unassembled WGS sequence"/>
</dbReference>
<dbReference type="GO" id="GO:0031298">
    <property type="term" value="C:replication fork protection complex"/>
    <property type="evidence" value="ECO:0007669"/>
    <property type="project" value="TreeGrafter"/>
</dbReference>
<keyword evidence="9" id="KW-1185">Reference proteome</keyword>
<feature type="domain" description="Chromosome segregation in meiosis protein 3" evidence="7">
    <location>
        <begin position="370"/>
        <end position="450"/>
    </location>
</feature>
<accession>A0A0V1M9U3</accession>
<gene>
    <name evidence="8" type="primary">F23C8.9</name>
    <name evidence="8" type="ORF">T10_8469</name>
</gene>
<sequence>MKLRDEYGNFFHYRHSIMSKNCLVQTATDVVFNETPIPMWQLMCDLPVQAALARGRATSDPKRAKLAVLAVNSKARIVHRQFRSHRELWTSLTLVELNTNQAQEFLVVQLLVCSKNSTETLSKWVFFVPTFLTGDTFEKIICVSVIMTTSPLGIDPFRQCLPDHFHVRFYSNSASDQLLFHHQANTDTGQDFPPFWDCSNPIPRIHCPPGKMLASPLCSRTPTLPYTVRELCRKRSPSMRHRNVLSFCGATELFYKKKKQTFPFWHLDFPKDTVICTKVRWKKSFLSECDWKGFCIIMEYDNSDLLPFEYEELAYNSEEEDIGKIKHNILSRKRDLDEKSDDADESKISKLFEESHALTTRRRTTVPYVKLNEARLTGPSGLPALSTHLSTFKPNVNKDEFSNLNTVMHKMELWAHQLYPSLRFDDVLERLEKLGHKKAVQTFLAKCREDAFRHGSDNSEGEAENEELSLKDLFFMDVNKSNYNELFNAENKVERAEKVELTQEQLARIEANRLRAKQLREQKRVKFVKSIDFVDKKVMSEEKTNSDMCEKIACNAAGNFCDSVQPVNISEEAEEEMLTEDQIMAELNSD</sequence>
<comment type="caution">
    <text evidence="8">The sequence shown here is derived from an EMBL/GenBank/DDBJ whole genome shotgun (WGS) entry which is preliminary data.</text>
</comment>
<dbReference type="GO" id="GO:0031297">
    <property type="term" value="P:replication fork processing"/>
    <property type="evidence" value="ECO:0007669"/>
    <property type="project" value="UniProtKB-UniRule"/>
</dbReference>
<dbReference type="InterPro" id="IPR040038">
    <property type="entry name" value="TIPIN/Csm3/Swi3"/>
</dbReference>
<keyword evidence="3 6" id="KW-0227">DNA damage</keyword>
<dbReference type="GO" id="GO:0043111">
    <property type="term" value="P:replication fork arrest"/>
    <property type="evidence" value="ECO:0007669"/>
    <property type="project" value="TreeGrafter"/>
</dbReference>
<protein>
    <recommendedName>
        <fullName evidence="6">TIMELESS-interacting protein</fullName>
    </recommendedName>
</protein>
<comment type="subcellular location">
    <subcellularLocation>
        <location evidence="1 6">Nucleus</location>
    </subcellularLocation>
</comment>
<evidence type="ECO:0000256" key="1">
    <source>
        <dbReference type="ARBA" id="ARBA00004123"/>
    </source>
</evidence>
<dbReference type="EMBL" id="JYDO01000165">
    <property type="protein sequence ID" value="KRZ68428.1"/>
    <property type="molecule type" value="Genomic_DNA"/>
</dbReference>
<dbReference type="PANTHER" id="PTHR13220:SF11">
    <property type="entry name" value="TIMELESS-INTERACTING PROTEIN"/>
    <property type="match status" value="1"/>
</dbReference>
<dbReference type="GO" id="GO:0000076">
    <property type="term" value="P:DNA replication checkpoint signaling"/>
    <property type="evidence" value="ECO:0007669"/>
    <property type="project" value="UniProtKB-UniRule"/>
</dbReference>
<dbReference type="AlphaFoldDB" id="A0A0V1M9U3"/>
<evidence type="ECO:0000256" key="3">
    <source>
        <dbReference type="ARBA" id="ARBA00022763"/>
    </source>
</evidence>
<reference evidence="8 9" key="1">
    <citation type="submission" date="2015-01" db="EMBL/GenBank/DDBJ databases">
        <title>Evolution of Trichinella species and genotypes.</title>
        <authorList>
            <person name="Korhonen P.K."/>
            <person name="Edoardo P."/>
            <person name="Giuseppe L.R."/>
            <person name="Gasser R.B."/>
        </authorList>
    </citation>
    <scope>NUCLEOTIDE SEQUENCE [LARGE SCALE GENOMIC DNA]</scope>
    <source>
        <strain evidence="8">ISS1980</strain>
    </source>
</reference>
<evidence type="ECO:0000313" key="9">
    <source>
        <dbReference type="Proteomes" id="UP000054843"/>
    </source>
</evidence>
<organism evidence="8 9">
    <name type="scientific">Trichinella papuae</name>
    <dbReference type="NCBI Taxonomy" id="268474"/>
    <lineage>
        <taxon>Eukaryota</taxon>
        <taxon>Metazoa</taxon>
        <taxon>Ecdysozoa</taxon>
        <taxon>Nematoda</taxon>
        <taxon>Enoplea</taxon>
        <taxon>Dorylaimia</taxon>
        <taxon>Trichinellida</taxon>
        <taxon>Trichinellidae</taxon>
        <taxon>Trichinella</taxon>
    </lineage>
</organism>
<evidence type="ECO:0000256" key="5">
    <source>
        <dbReference type="ARBA" id="ARBA00023306"/>
    </source>
</evidence>
<keyword evidence="5 6" id="KW-0131">Cell cycle</keyword>
<evidence type="ECO:0000256" key="6">
    <source>
        <dbReference type="RuleBase" id="RU366049"/>
    </source>
</evidence>
<evidence type="ECO:0000259" key="7">
    <source>
        <dbReference type="Pfam" id="PF07962"/>
    </source>
</evidence>
<dbReference type="GO" id="GO:0003677">
    <property type="term" value="F:DNA binding"/>
    <property type="evidence" value="ECO:0007669"/>
    <property type="project" value="TreeGrafter"/>
</dbReference>
<dbReference type="STRING" id="268474.A0A0V1M9U3"/>